<dbReference type="GO" id="GO:0003700">
    <property type="term" value="F:DNA-binding transcription factor activity"/>
    <property type="evidence" value="ECO:0007669"/>
    <property type="project" value="InterPro"/>
</dbReference>
<gene>
    <name evidence="2" type="ORF">H8718_09865</name>
</gene>
<accession>A0A926IDK1</accession>
<dbReference type="Pfam" id="PF04542">
    <property type="entry name" value="Sigma70_r2"/>
    <property type="match status" value="1"/>
</dbReference>
<dbReference type="EMBL" id="JACRSY010000014">
    <property type="protein sequence ID" value="MBC8579832.1"/>
    <property type="molecule type" value="Genomic_DNA"/>
</dbReference>
<proteinExistence type="predicted"/>
<dbReference type="InterPro" id="IPR013325">
    <property type="entry name" value="RNA_pol_sigma_r2"/>
</dbReference>
<organism evidence="2 3">
    <name type="scientific">Zhenhengia yiwuensis</name>
    <dbReference type="NCBI Taxonomy" id="2763666"/>
    <lineage>
        <taxon>Bacteria</taxon>
        <taxon>Bacillati</taxon>
        <taxon>Bacillota</taxon>
        <taxon>Clostridia</taxon>
        <taxon>Lachnospirales</taxon>
        <taxon>Lachnospiraceae</taxon>
        <taxon>Zhenhengia</taxon>
    </lineage>
</organism>
<name>A0A926IDK1_9FIRM</name>
<dbReference type="InterPro" id="IPR014284">
    <property type="entry name" value="RNA_pol_sigma-70_dom"/>
</dbReference>
<dbReference type="NCBIfam" id="TIGR02937">
    <property type="entry name" value="sigma70-ECF"/>
    <property type="match status" value="1"/>
</dbReference>
<evidence type="ECO:0000259" key="1">
    <source>
        <dbReference type="Pfam" id="PF04542"/>
    </source>
</evidence>
<dbReference type="Gene3D" id="1.10.1740.10">
    <property type="match status" value="1"/>
</dbReference>
<dbReference type="GO" id="GO:0006352">
    <property type="term" value="P:DNA-templated transcription initiation"/>
    <property type="evidence" value="ECO:0007669"/>
    <property type="project" value="InterPro"/>
</dbReference>
<keyword evidence="3" id="KW-1185">Reference proteome</keyword>
<feature type="domain" description="RNA polymerase sigma-70 region 2" evidence="1">
    <location>
        <begin position="17"/>
        <end position="79"/>
    </location>
</feature>
<dbReference type="InterPro" id="IPR007627">
    <property type="entry name" value="RNA_pol_sigma70_r2"/>
</dbReference>
<evidence type="ECO:0000313" key="3">
    <source>
        <dbReference type="Proteomes" id="UP000655830"/>
    </source>
</evidence>
<dbReference type="SUPFAM" id="SSF88946">
    <property type="entry name" value="Sigma2 domain of RNA polymerase sigma factors"/>
    <property type="match status" value="1"/>
</dbReference>
<dbReference type="AlphaFoldDB" id="A0A926IDK1"/>
<comment type="caution">
    <text evidence="2">The sequence shown here is derived from an EMBL/GenBank/DDBJ whole genome shotgun (WGS) entry which is preliminary data.</text>
</comment>
<reference evidence="2" key="1">
    <citation type="submission" date="2020-08" db="EMBL/GenBank/DDBJ databases">
        <title>Genome public.</title>
        <authorList>
            <person name="Liu C."/>
            <person name="Sun Q."/>
        </authorList>
    </citation>
    <scope>NUCLEOTIDE SEQUENCE</scope>
    <source>
        <strain evidence="2">NSJ-12</strain>
    </source>
</reference>
<dbReference type="RefSeq" id="WP_249332750.1">
    <property type="nucleotide sequence ID" value="NZ_JACRSY010000014.1"/>
</dbReference>
<sequence length="137" mass="16021">MTEREFEKIIDRYTAYVVAVISKVAKERLNREDIEELASDVFAKLWERKNELNIQEGKEKAYIGASARNHTLNLLKKRGLLSTIPLEEDVISDNATPEKVLLEEEEATTIRQVIESLPEPDDEIFNRRRYLSFKIKR</sequence>
<dbReference type="Proteomes" id="UP000655830">
    <property type="component" value="Unassembled WGS sequence"/>
</dbReference>
<evidence type="ECO:0000313" key="2">
    <source>
        <dbReference type="EMBL" id="MBC8579832.1"/>
    </source>
</evidence>
<protein>
    <submittedName>
        <fullName evidence="2">Sigma-70 family RNA polymerase sigma factor</fullName>
    </submittedName>
</protein>